<dbReference type="RefSeq" id="WP_269819386.1">
    <property type="nucleotide sequence ID" value="NZ_CP114976.1"/>
</dbReference>
<dbReference type="AlphaFoldDB" id="A0AAE9VRL4"/>
<sequence length="576" mass="62590">MPTLLSLWPDWTRPYWLLCVPLVLLLSWGFYRTQQSKNDWRSWLPEAFQTILLKSNSAKDHNSRYWLLGCAWLCAILALLGPSWEQYTPTNNHERDLPPLVIALELTPEMLAEDLAPSRLDQAREKINNLLKERDAAYTALVVYAGSAHTLVPLSNDLLTSQNLLQALQPDLMPTPGKRADLAIARATDLLAQGAQGEGQILLFSTGVSTLEQAAIEQHLQRQPIELKIIGVGSTAGAPIVQSTQGHLLTDATGAIIISRLNETSLQLLAEHTQSPYSRLSTDDSDLLALDMFTPVNHNLTAAISAGAKNHFDQGYWLILPLLLITASFARRGSLLIVLVCVLPAQEALAFNLEDLWLRPDQQGARLIAEQPALAAERFTDMQWRATALYLAEDYQAAAELFAQREDATAHYNRGNALALAGALQDAIAAYQQALTQAPNMLAAQYNLAVVTEHLTTASDATEPAALEPNAKTPAQPSTTATPATAVAPSTTASAAADDPSSTGATPAFTAAQKPDTPAVTKPSTIASSDHPASSEPASTEQPIQLEDWLEQIPDNPSELLKRKFWYEQNAQETAP</sequence>
<keyword evidence="6" id="KW-1185">Reference proteome</keyword>
<dbReference type="Pfam" id="PF00515">
    <property type="entry name" value="TPR_1"/>
    <property type="match status" value="1"/>
</dbReference>
<dbReference type="PANTHER" id="PTHR22550">
    <property type="entry name" value="SPORE GERMINATION PROTEIN"/>
    <property type="match status" value="1"/>
</dbReference>
<dbReference type="KEGG" id="dce:O6P33_06515"/>
<dbReference type="InterPro" id="IPR011990">
    <property type="entry name" value="TPR-like_helical_dom_sf"/>
</dbReference>
<keyword evidence="3" id="KW-1133">Transmembrane helix</keyword>
<keyword evidence="1" id="KW-0802">TPR repeat</keyword>
<gene>
    <name evidence="5" type="ORF">O6P33_06515</name>
</gene>
<name>A0AAE9VRL4_9GAMM</name>
<proteinExistence type="predicted"/>
<evidence type="ECO:0000256" key="2">
    <source>
        <dbReference type="SAM" id="MobiDB-lite"/>
    </source>
</evidence>
<feature type="transmembrane region" description="Helical" evidence="3">
    <location>
        <begin position="15"/>
        <end position="31"/>
    </location>
</feature>
<feature type="repeat" description="TPR" evidence="1">
    <location>
        <begin position="408"/>
        <end position="441"/>
    </location>
</feature>
<dbReference type="PANTHER" id="PTHR22550:SF14">
    <property type="entry name" value="VWFA DOMAIN-CONTAINING PROTEIN"/>
    <property type="match status" value="1"/>
</dbReference>
<protein>
    <submittedName>
        <fullName evidence="5">VWA domain-containing protein</fullName>
    </submittedName>
</protein>
<evidence type="ECO:0000313" key="6">
    <source>
        <dbReference type="Proteomes" id="UP001212189"/>
    </source>
</evidence>
<accession>A0AAE9VRL4</accession>
<dbReference type="SMART" id="SM00028">
    <property type="entry name" value="TPR"/>
    <property type="match status" value="1"/>
</dbReference>
<organism evidence="5 6">
    <name type="scientific">Denitrificimonas caeni</name>
    <dbReference type="NCBI Taxonomy" id="521720"/>
    <lineage>
        <taxon>Bacteria</taxon>
        <taxon>Pseudomonadati</taxon>
        <taxon>Pseudomonadota</taxon>
        <taxon>Gammaproteobacteria</taxon>
        <taxon>Pseudomonadales</taxon>
        <taxon>Pseudomonadaceae</taxon>
        <taxon>Denitrificimonas</taxon>
    </lineage>
</organism>
<feature type="transmembrane region" description="Helical" evidence="3">
    <location>
        <begin position="65"/>
        <end position="84"/>
    </location>
</feature>
<dbReference type="InterPro" id="IPR036465">
    <property type="entry name" value="vWFA_dom_sf"/>
</dbReference>
<evidence type="ECO:0000259" key="4">
    <source>
        <dbReference type="Pfam" id="PF13519"/>
    </source>
</evidence>
<feature type="compositionally biased region" description="Low complexity" evidence="2">
    <location>
        <begin position="471"/>
        <end position="506"/>
    </location>
</feature>
<dbReference type="EMBL" id="CP114976">
    <property type="protein sequence ID" value="WBE26464.1"/>
    <property type="molecule type" value="Genomic_DNA"/>
</dbReference>
<feature type="domain" description="VWFA" evidence="4">
    <location>
        <begin position="109"/>
        <end position="206"/>
    </location>
</feature>
<dbReference type="SUPFAM" id="SSF48452">
    <property type="entry name" value="TPR-like"/>
    <property type="match status" value="1"/>
</dbReference>
<dbReference type="PROSITE" id="PS50005">
    <property type="entry name" value="TPR"/>
    <property type="match status" value="1"/>
</dbReference>
<evidence type="ECO:0000256" key="3">
    <source>
        <dbReference type="SAM" id="Phobius"/>
    </source>
</evidence>
<dbReference type="Pfam" id="PF13519">
    <property type="entry name" value="VWA_2"/>
    <property type="match status" value="1"/>
</dbReference>
<dbReference type="Proteomes" id="UP001212189">
    <property type="component" value="Chromosome"/>
</dbReference>
<evidence type="ECO:0000256" key="1">
    <source>
        <dbReference type="PROSITE-ProRule" id="PRU00339"/>
    </source>
</evidence>
<dbReference type="InterPro" id="IPR002035">
    <property type="entry name" value="VWF_A"/>
</dbReference>
<dbReference type="Gene3D" id="1.25.40.10">
    <property type="entry name" value="Tetratricopeptide repeat domain"/>
    <property type="match status" value="1"/>
</dbReference>
<dbReference type="InterPro" id="IPR019734">
    <property type="entry name" value="TPR_rpt"/>
</dbReference>
<dbReference type="InterPro" id="IPR050768">
    <property type="entry name" value="UPF0353/GerABKA_families"/>
</dbReference>
<feature type="region of interest" description="Disordered" evidence="2">
    <location>
        <begin position="468"/>
        <end position="546"/>
    </location>
</feature>
<dbReference type="SUPFAM" id="SSF53300">
    <property type="entry name" value="vWA-like"/>
    <property type="match status" value="1"/>
</dbReference>
<keyword evidence="3" id="KW-0472">Membrane</keyword>
<dbReference type="Gene3D" id="3.40.50.410">
    <property type="entry name" value="von Willebrand factor, type A domain"/>
    <property type="match status" value="1"/>
</dbReference>
<keyword evidence="3" id="KW-0812">Transmembrane</keyword>
<evidence type="ECO:0000313" key="5">
    <source>
        <dbReference type="EMBL" id="WBE26464.1"/>
    </source>
</evidence>
<feature type="compositionally biased region" description="Polar residues" evidence="2">
    <location>
        <begin position="522"/>
        <end position="543"/>
    </location>
</feature>
<reference evidence="5 6" key="1">
    <citation type="submission" date="2022-12" db="EMBL/GenBank/DDBJ databases">
        <title>Coexistence and Characterization of a Novel Tigecycline Resistance gene tet(X) variant and blaNDM-1 in a Pseudomonas caeni Isolate of Chicken Origin.</title>
        <authorList>
            <person name="Lu X."/>
            <person name="Zhang L."/>
            <person name="Li R."/>
            <person name="Wang Z."/>
        </authorList>
    </citation>
    <scope>NUCLEOTIDE SEQUENCE [LARGE SCALE GENOMIC DNA]</scope>
    <source>
        <strain evidence="5 6">CE14</strain>
    </source>
</reference>